<dbReference type="AlphaFoldDB" id="A0A5N7CXP4"/>
<name>A0A5N7CXP4_9EURO</name>
<keyword evidence="2" id="KW-1185">Reference proteome</keyword>
<protein>
    <submittedName>
        <fullName evidence="1">Uncharacterized protein</fullName>
    </submittedName>
</protein>
<organism evidence="1 2">
    <name type="scientific">Aspergillus pseudonomiae</name>
    <dbReference type="NCBI Taxonomy" id="1506151"/>
    <lineage>
        <taxon>Eukaryota</taxon>
        <taxon>Fungi</taxon>
        <taxon>Dikarya</taxon>
        <taxon>Ascomycota</taxon>
        <taxon>Pezizomycotina</taxon>
        <taxon>Eurotiomycetes</taxon>
        <taxon>Eurotiomycetidae</taxon>
        <taxon>Eurotiales</taxon>
        <taxon>Aspergillaceae</taxon>
        <taxon>Aspergillus</taxon>
        <taxon>Aspergillus subgen. Circumdati</taxon>
    </lineage>
</organism>
<reference evidence="1 2" key="1">
    <citation type="submission" date="2019-04" db="EMBL/GenBank/DDBJ databases">
        <authorList>
            <consortium name="DOE Joint Genome Institute"/>
            <person name="Mondo S."/>
            <person name="Kjaerbolling I."/>
            <person name="Vesth T."/>
            <person name="Frisvad J.C."/>
            <person name="Nybo J.L."/>
            <person name="Theobald S."/>
            <person name="Kildgaard S."/>
            <person name="Isbrandt T."/>
            <person name="Kuo A."/>
            <person name="Sato A."/>
            <person name="Lyhne E.K."/>
            <person name="Kogle M.E."/>
            <person name="Wiebenga A."/>
            <person name="Kun R.S."/>
            <person name="Lubbers R.J."/>
            <person name="Makela M.R."/>
            <person name="Barry K."/>
            <person name="Chovatia M."/>
            <person name="Clum A."/>
            <person name="Daum C."/>
            <person name="Haridas S."/>
            <person name="He G."/>
            <person name="LaButti K."/>
            <person name="Lipzen A."/>
            <person name="Riley R."/>
            <person name="Salamov A."/>
            <person name="Simmons B.A."/>
            <person name="Magnuson J.K."/>
            <person name="Henrissat B."/>
            <person name="Mortensen U.H."/>
            <person name="Larsen T.O."/>
            <person name="Devries R.P."/>
            <person name="Grigoriev I.V."/>
            <person name="Machida M."/>
            <person name="Baker S.E."/>
            <person name="Andersen M.R."/>
            <person name="Cantor M.N."/>
            <person name="Hua S.X."/>
        </authorList>
    </citation>
    <scope>NUCLEOTIDE SEQUENCE [LARGE SCALE GENOMIC DNA]</scope>
    <source>
        <strain evidence="1 2">CBS 119388</strain>
    </source>
</reference>
<proteinExistence type="predicted"/>
<dbReference type="GeneID" id="43663750"/>
<evidence type="ECO:0000313" key="1">
    <source>
        <dbReference type="EMBL" id="KAE8398962.1"/>
    </source>
</evidence>
<gene>
    <name evidence="1" type="ORF">BDV37DRAFT_15532</name>
</gene>
<accession>A0A5N7CXP4</accession>
<sequence>MRCHQQGAPESRQPADVRCNISHVSTLLLSTLDPDGQSPYIWGAHSPCQPLACQMSVLGVVTHSSRCQLTMQPRVSFAITSDHARAAVLTGKKEQRKNLIGVYLSFQGPESCSEDCHTALGQCFQDSSFVWIRLDSYESYRLTSKRLLASYQPRQVHHNNLASQSHISSVTD</sequence>
<dbReference type="RefSeq" id="XP_031936281.1">
    <property type="nucleotide sequence ID" value="XM_032079059.1"/>
</dbReference>
<dbReference type="Proteomes" id="UP000325579">
    <property type="component" value="Unassembled WGS sequence"/>
</dbReference>
<evidence type="ECO:0000313" key="2">
    <source>
        <dbReference type="Proteomes" id="UP000325579"/>
    </source>
</evidence>
<dbReference type="EMBL" id="ML736844">
    <property type="protein sequence ID" value="KAE8398962.1"/>
    <property type="molecule type" value="Genomic_DNA"/>
</dbReference>